<gene>
    <name evidence="1" type="ORF">ASIM_LOCUS18921</name>
</gene>
<keyword evidence="2" id="KW-1185">Reference proteome</keyword>
<reference evidence="1 2" key="2">
    <citation type="submission" date="2018-11" db="EMBL/GenBank/DDBJ databases">
        <authorList>
            <consortium name="Pathogen Informatics"/>
        </authorList>
    </citation>
    <scope>NUCLEOTIDE SEQUENCE [LARGE SCALE GENOMIC DNA]</scope>
</reference>
<name>A0A0M3KEX4_ANISI</name>
<dbReference type="WBParaSite" id="ASIM_0001953301-mRNA-1">
    <property type="protein sequence ID" value="ASIM_0001953301-mRNA-1"/>
    <property type="gene ID" value="ASIM_0001953301"/>
</dbReference>
<organism evidence="3">
    <name type="scientific">Anisakis simplex</name>
    <name type="common">Herring worm</name>
    <dbReference type="NCBI Taxonomy" id="6269"/>
    <lineage>
        <taxon>Eukaryota</taxon>
        <taxon>Metazoa</taxon>
        <taxon>Ecdysozoa</taxon>
        <taxon>Nematoda</taxon>
        <taxon>Chromadorea</taxon>
        <taxon>Rhabditida</taxon>
        <taxon>Spirurina</taxon>
        <taxon>Ascaridomorpha</taxon>
        <taxon>Ascaridoidea</taxon>
        <taxon>Anisakidae</taxon>
        <taxon>Anisakis</taxon>
        <taxon>Anisakis simplex complex</taxon>
    </lineage>
</organism>
<accession>A0A0M3KEX4</accession>
<proteinExistence type="predicted"/>
<reference evidence="3" key="1">
    <citation type="submission" date="2017-02" db="UniProtKB">
        <authorList>
            <consortium name="WormBaseParasite"/>
        </authorList>
    </citation>
    <scope>IDENTIFICATION</scope>
</reference>
<dbReference type="AlphaFoldDB" id="A0A0M3KEX4"/>
<evidence type="ECO:0000313" key="1">
    <source>
        <dbReference type="EMBL" id="VDK66704.1"/>
    </source>
</evidence>
<dbReference type="EMBL" id="UYRR01036298">
    <property type="protein sequence ID" value="VDK66704.1"/>
    <property type="molecule type" value="Genomic_DNA"/>
</dbReference>
<dbReference type="Proteomes" id="UP000267096">
    <property type="component" value="Unassembled WGS sequence"/>
</dbReference>
<evidence type="ECO:0000313" key="2">
    <source>
        <dbReference type="Proteomes" id="UP000267096"/>
    </source>
</evidence>
<sequence>MTVKIVSGPDAQEFAALDRTSSMQRLSMSTYPVHSLNGTNYMNVPTDNRAPLAQRYQDREQNDIIYGSTPF</sequence>
<evidence type="ECO:0000313" key="3">
    <source>
        <dbReference type="WBParaSite" id="ASIM_0001953301-mRNA-1"/>
    </source>
</evidence>
<protein>
    <submittedName>
        <fullName evidence="3">Catalase</fullName>
    </submittedName>
</protein>